<keyword evidence="2" id="KW-1185">Reference proteome</keyword>
<dbReference type="Gene3D" id="2.40.70.10">
    <property type="entry name" value="Acid Proteases"/>
    <property type="match status" value="1"/>
</dbReference>
<organism evidence="1 2">
    <name type="scientific">Circinella minor</name>
    <dbReference type="NCBI Taxonomy" id="1195481"/>
    <lineage>
        <taxon>Eukaryota</taxon>
        <taxon>Fungi</taxon>
        <taxon>Fungi incertae sedis</taxon>
        <taxon>Mucoromycota</taxon>
        <taxon>Mucoromycotina</taxon>
        <taxon>Mucoromycetes</taxon>
        <taxon>Mucorales</taxon>
        <taxon>Lichtheimiaceae</taxon>
        <taxon>Circinella</taxon>
    </lineage>
</organism>
<name>A0A8H7RSH3_9FUNG</name>
<dbReference type="EMBL" id="JAEPRB010000416">
    <property type="protein sequence ID" value="KAG2216356.1"/>
    <property type="molecule type" value="Genomic_DNA"/>
</dbReference>
<dbReference type="AlphaFoldDB" id="A0A8H7RSH3"/>
<sequence>MRAPIVINSKCIEAIFDSGAGISVISKTLADKLKLKPTTDSLQLSSLDETIGPPCKIVTNVPIRVAGKHRPEHTAQTAKNPQHFLLGNSYSQTWTL</sequence>
<dbReference type="Pfam" id="PF13650">
    <property type="entry name" value="Asp_protease_2"/>
    <property type="match status" value="1"/>
</dbReference>
<reference evidence="1 2" key="1">
    <citation type="submission" date="2020-12" db="EMBL/GenBank/DDBJ databases">
        <title>Metabolic potential, ecology and presence of endohyphal bacteria is reflected in genomic diversity of Mucoromycotina.</title>
        <authorList>
            <person name="Muszewska A."/>
            <person name="Okrasinska A."/>
            <person name="Steczkiewicz K."/>
            <person name="Drgas O."/>
            <person name="Orlowska M."/>
            <person name="Perlinska-Lenart U."/>
            <person name="Aleksandrzak-Piekarczyk T."/>
            <person name="Szatraj K."/>
            <person name="Zielenkiewicz U."/>
            <person name="Pilsyk S."/>
            <person name="Malc E."/>
            <person name="Mieczkowski P."/>
            <person name="Kruszewska J.S."/>
            <person name="Biernat P."/>
            <person name="Pawlowska J."/>
        </authorList>
    </citation>
    <scope>NUCLEOTIDE SEQUENCE [LARGE SCALE GENOMIC DNA]</scope>
    <source>
        <strain evidence="1 2">CBS 142.35</strain>
    </source>
</reference>
<evidence type="ECO:0000313" key="1">
    <source>
        <dbReference type="EMBL" id="KAG2216356.1"/>
    </source>
</evidence>
<dbReference type="SUPFAM" id="SSF50630">
    <property type="entry name" value="Acid proteases"/>
    <property type="match status" value="1"/>
</dbReference>
<evidence type="ECO:0000313" key="2">
    <source>
        <dbReference type="Proteomes" id="UP000646827"/>
    </source>
</evidence>
<comment type="caution">
    <text evidence="1">The sequence shown here is derived from an EMBL/GenBank/DDBJ whole genome shotgun (WGS) entry which is preliminary data.</text>
</comment>
<dbReference type="OrthoDB" id="2246976at2759"/>
<dbReference type="CDD" id="cd00303">
    <property type="entry name" value="retropepsin_like"/>
    <property type="match status" value="1"/>
</dbReference>
<accession>A0A8H7RSH3</accession>
<proteinExistence type="predicted"/>
<dbReference type="InterPro" id="IPR021109">
    <property type="entry name" value="Peptidase_aspartic_dom_sf"/>
</dbReference>
<protein>
    <submittedName>
        <fullName evidence="1">Uncharacterized protein</fullName>
    </submittedName>
</protein>
<gene>
    <name evidence="1" type="ORF">INT45_001608</name>
</gene>
<dbReference type="Proteomes" id="UP000646827">
    <property type="component" value="Unassembled WGS sequence"/>
</dbReference>